<evidence type="ECO:0000313" key="12">
    <source>
        <dbReference type="Proteomes" id="UP000516513"/>
    </source>
</evidence>
<dbReference type="Proteomes" id="UP000516513">
    <property type="component" value="Segment"/>
</dbReference>
<keyword evidence="8" id="KW-1171">Viral genome ejection through host cell envelope</keyword>
<evidence type="ECO:0000256" key="7">
    <source>
        <dbReference type="ARBA" id="ARBA00022950"/>
    </source>
</evidence>
<keyword evidence="10" id="KW-1160">Virus entry into host cell</keyword>
<dbReference type="Pfam" id="PF12236">
    <property type="entry name" value="Head-tail_con"/>
    <property type="match status" value="1"/>
</dbReference>
<name>A0A7L8G4R5_9CAUD</name>
<evidence type="ECO:0000256" key="6">
    <source>
        <dbReference type="ARBA" id="ARBA00022844"/>
    </source>
</evidence>
<sequence length="528" mass="59691">MSASNAPRGSIRHRWDQLHHDKGDLLTRCEQYAAWTIPNVFPEQNYSRNNEMMQSNDSIGARGINNMANRVVTTLFRPQGAFFRLGLDPQAREQIESLSKDSKKADVGDAISKIEAVFTNQEKRAMDRLNMVQFRDKAVNIAKLLLVTGNALQYTPEEGSVQVYSLRDYSVVRDVAGTVIEIVTRDTKAFETFSDEVKSQLRFSKTYAHDNYEDRTPVCIYTRIRLENDGKYHVTQAADLVDLDLGDHAITYPAKTLPWQALTWNLSRGEDYGRGLVEDYAGAFHSIEVLTQALLNIAGVMGNIKFGVNPSSLIDVEELNRSPSGSYHSGKEGDVWTMQTDKMQDAQFLQGMIDRYTQQIGQAFLLNSAVTRDAERVTAEEIRMQADELETSHGGVYSRLSHQWQMPLAYILLDAIGFDGSEWGVEPRIITGMDNLSRAGEMDNIRQWIADMAGLEAIPEDIRRVINPLKFAAFCGQNRQVDWSQLCYTDDELQAQEERVMQQQQQMMQMQSQANVQQKAGEAAVTQE</sequence>
<protein>
    <submittedName>
        <fullName evidence="11">Portal protein</fullName>
    </submittedName>
</protein>
<accession>A0A7L8G4R5</accession>
<dbReference type="EMBL" id="MT708546">
    <property type="protein sequence ID" value="QOE32155.1"/>
    <property type="molecule type" value="Genomic_DNA"/>
</dbReference>
<evidence type="ECO:0000256" key="5">
    <source>
        <dbReference type="ARBA" id="ARBA00022612"/>
    </source>
</evidence>
<dbReference type="GO" id="GO:0099002">
    <property type="term" value="P:symbiont genome ejection through host cell envelope, short tail mechanism"/>
    <property type="evidence" value="ECO:0007669"/>
    <property type="project" value="UniProtKB-KW"/>
</dbReference>
<reference evidence="11 12" key="1">
    <citation type="submission" date="2020-07" db="EMBL/GenBank/DDBJ databases">
        <title>Complete genome sequence of Rhizobium japonicum phage Paso.</title>
        <authorList>
            <person name="McBee D.B."/>
            <person name="Ravindran A."/>
            <person name="Newkirk H."/>
            <person name="Gonzalez C."/>
            <person name="Young R."/>
            <person name="Liu M."/>
        </authorList>
    </citation>
    <scope>NUCLEOTIDE SEQUENCE [LARGE SCALE GENOMIC DNA]</scope>
</reference>
<evidence type="ECO:0000313" key="11">
    <source>
        <dbReference type="EMBL" id="QOE32155.1"/>
    </source>
</evidence>
<keyword evidence="4" id="KW-1162">Viral penetration into host cytoplasm</keyword>
<gene>
    <name evidence="11" type="ORF">CPT_Paso_038</name>
</gene>
<proteinExistence type="predicted"/>
<organism evidence="11 12">
    <name type="scientific">Rhizobium phage Paso</name>
    <dbReference type="NCBI Taxonomy" id="2767574"/>
    <lineage>
        <taxon>Viruses</taxon>
        <taxon>Duplodnaviria</taxon>
        <taxon>Heunggongvirae</taxon>
        <taxon>Uroviricota</taxon>
        <taxon>Caudoviricetes</taxon>
        <taxon>Autographivirales</taxon>
        <taxon>Dunnvirinae</taxon>
        <taxon>Pasovirus</taxon>
        <taxon>Pasovirus paso</taxon>
    </lineage>
</organism>
<evidence type="ECO:0000256" key="4">
    <source>
        <dbReference type="ARBA" id="ARBA00022595"/>
    </source>
</evidence>
<evidence type="ECO:0000256" key="8">
    <source>
        <dbReference type="ARBA" id="ARBA00023009"/>
    </source>
</evidence>
<dbReference type="InterPro" id="IPR020991">
    <property type="entry name" value="Connector_podovirus"/>
</dbReference>
<evidence type="ECO:0000256" key="3">
    <source>
        <dbReference type="ARBA" id="ARBA00022470"/>
    </source>
</evidence>
<dbReference type="GO" id="GO:0044423">
    <property type="term" value="C:virion component"/>
    <property type="evidence" value="ECO:0007669"/>
    <property type="project" value="UniProtKB-KW"/>
</dbReference>
<evidence type="ECO:0000256" key="2">
    <source>
        <dbReference type="ARBA" id="ARBA00004328"/>
    </source>
</evidence>
<evidence type="ECO:0000256" key="10">
    <source>
        <dbReference type="ARBA" id="ARBA00023296"/>
    </source>
</evidence>
<keyword evidence="3" id="KW-1244">Viral short tail ejection system</keyword>
<comment type="function">
    <text evidence="1">Forms the portal vertex of the capsid. This portal plays critical roles in head assembly, genome packaging, neck/tail attachment, and genome ejection. The portal protein multimerizes as a single ring-shaped homododecamer arranged around a central channel.</text>
</comment>
<keyword evidence="5" id="KW-1188">Viral release from host cell</keyword>
<comment type="subcellular location">
    <subcellularLocation>
        <location evidence="2">Virion</location>
    </subcellularLocation>
</comment>
<evidence type="ECO:0000256" key="1">
    <source>
        <dbReference type="ARBA" id="ARBA00003421"/>
    </source>
</evidence>
<keyword evidence="9" id="KW-0231">Viral genome packaging</keyword>
<keyword evidence="7" id="KW-0118">Viral capsid assembly</keyword>
<keyword evidence="6" id="KW-0946">Virion</keyword>
<keyword evidence="12" id="KW-1185">Reference proteome</keyword>
<evidence type="ECO:0000256" key="9">
    <source>
        <dbReference type="ARBA" id="ARBA00023219"/>
    </source>
</evidence>